<protein>
    <recommendedName>
        <fullName evidence="4 10">4-alpha-glucanotransferase</fullName>
        <ecNumber evidence="3 10">2.4.1.25</ecNumber>
    </recommendedName>
    <alternativeName>
        <fullName evidence="8 10">Amylomaltase</fullName>
    </alternativeName>
    <alternativeName>
        <fullName evidence="9 10">Disproportionating enzyme</fullName>
    </alternativeName>
</protein>
<dbReference type="EC" id="2.4.1.25" evidence="3 10"/>
<dbReference type="Gene3D" id="3.20.20.80">
    <property type="entry name" value="Glycosidases"/>
    <property type="match status" value="1"/>
</dbReference>
<evidence type="ECO:0000256" key="5">
    <source>
        <dbReference type="ARBA" id="ARBA00022676"/>
    </source>
</evidence>
<evidence type="ECO:0000256" key="4">
    <source>
        <dbReference type="ARBA" id="ARBA00020295"/>
    </source>
</evidence>
<evidence type="ECO:0000256" key="9">
    <source>
        <dbReference type="ARBA" id="ARBA00031501"/>
    </source>
</evidence>
<gene>
    <name evidence="11" type="primary">malQ</name>
    <name evidence="11" type="ORF">GKE44_02740</name>
</gene>
<dbReference type="InterPro" id="IPR017853">
    <property type="entry name" value="GH"/>
</dbReference>
<evidence type="ECO:0000313" key="12">
    <source>
        <dbReference type="Proteomes" id="UP000465607"/>
    </source>
</evidence>
<evidence type="ECO:0000256" key="1">
    <source>
        <dbReference type="ARBA" id="ARBA00000439"/>
    </source>
</evidence>
<dbReference type="SUPFAM" id="SSF51445">
    <property type="entry name" value="(Trans)glycosidases"/>
    <property type="match status" value="1"/>
</dbReference>
<proteinExistence type="inferred from homology"/>
<comment type="caution">
    <text evidence="11">The sequence shown here is derived from an EMBL/GenBank/DDBJ whole genome shotgun (WGS) entry which is preliminary data.</text>
</comment>
<dbReference type="PANTHER" id="PTHR32438">
    <property type="entry name" value="4-ALPHA-GLUCANOTRANSFERASE DPE1, CHLOROPLASTIC/AMYLOPLASTIC"/>
    <property type="match status" value="1"/>
</dbReference>
<evidence type="ECO:0000256" key="7">
    <source>
        <dbReference type="ARBA" id="ARBA00023277"/>
    </source>
</evidence>
<keyword evidence="6 10" id="KW-0808">Transferase</keyword>
<organism evidence="11 12">
    <name type="scientific">Agathobacter rectalis</name>
    <dbReference type="NCBI Taxonomy" id="39491"/>
    <lineage>
        <taxon>Bacteria</taxon>
        <taxon>Bacillati</taxon>
        <taxon>Bacillota</taxon>
        <taxon>Clostridia</taxon>
        <taxon>Lachnospirales</taxon>
        <taxon>Lachnospiraceae</taxon>
        <taxon>Agathobacter</taxon>
    </lineage>
</organism>
<comment type="similarity">
    <text evidence="2 10">Belongs to the disproportionating enzyme family.</text>
</comment>
<dbReference type="PANTHER" id="PTHR32438:SF5">
    <property type="entry name" value="4-ALPHA-GLUCANOTRANSFERASE DPE1, CHLOROPLASTIC_AMYLOPLASTIC"/>
    <property type="match status" value="1"/>
</dbReference>
<dbReference type="InterPro" id="IPR003385">
    <property type="entry name" value="Glyco_hydro_77"/>
</dbReference>
<evidence type="ECO:0000256" key="8">
    <source>
        <dbReference type="ARBA" id="ARBA00031423"/>
    </source>
</evidence>
<keyword evidence="7 10" id="KW-0119">Carbohydrate metabolism</keyword>
<dbReference type="GO" id="GO:0005975">
    <property type="term" value="P:carbohydrate metabolic process"/>
    <property type="evidence" value="ECO:0007669"/>
    <property type="project" value="InterPro"/>
</dbReference>
<dbReference type="AlphaFoldDB" id="A0A7X2SNP7"/>
<dbReference type="NCBIfam" id="NF011080">
    <property type="entry name" value="PRK14508.1-3"/>
    <property type="match status" value="1"/>
</dbReference>
<sequence>MSGKRNGNLETRENLRGSGILLSISSLPSPYGIGTLGREAYNFVDLLGDLKQKYWQVLPVGPTIFGDSPYQPSSGCAGNIYFIDLDKLVDEGLLEKEEILEYNWGTDESEIDYAALHQNRCKILQKAFERFDTNAQEFHDFVKKQSEWLEQYALFMTLKTDNLYKNWSEWPSEYRNTQTVALEKYQKKNYNTITFWKFCQYKFFEQWEDLKNYANSKGIYIIGDISFYVGYDSVDVWAERQLFMMSANDTPEYVAAAGPDKYSESGQVWGNPMYDWNAMKEDNFSWWGKRMRVCRELFDIVRIDHFAGIVKAYAVPYGQDKSLSGKWFKGPGRRLVNAINEELEGVNVVADDYTSASLLPGVKKLLAKSGWMGTKVMMFAFDGDPTNEYLPHNYTDSHVVAYIGTHDNETIVGSFSDKTDYELAYLYEYLNIENKSQVPNALIRELYHSTAELAIVQMQDILELGNEARMNYPSTVGHNWRWRMTSKPHRLDNEKIAWIRNIAVVYRR</sequence>
<dbReference type="GO" id="GO:0004134">
    <property type="term" value="F:4-alpha-glucanotransferase activity"/>
    <property type="evidence" value="ECO:0007669"/>
    <property type="project" value="UniProtKB-EC"/>
</dbReference>
<evidence type="ECO:0000256" key="10">
    <source>
        <dbReference type="RuleBase" id="RU361207"/>
    </source>
</evidence>
<dbReference type="Proteomes" id="UP000465607">
    <property type="component" value="Unassembled WGS sequence"/>
</dbReference>
<evidence type="ECO:0000256" key="6">
    <source>
        <dbReference type="ARBA" id="ARBA00022679"/>
    </source>
</evidence>
<reference evidence="11 12" key="1">
    <citation type="journal article" date="2019" name="Nat. Med.">
        <title>A library of human gut bacterial isolates paired with longitudinal multiomics data enables mechanistic microbiome research.</title>
        <authorList>
            <person name="Poyet M."/>
            <person name="Groussin M."/>
            <person name="Gibbons S.M."/>
            <person name="Avila-Pacheco J."/>
            <person name="Jiang X."/>
            <person name="Kearney S.M."/>
            <person name="Perrotta A.R."/>
            <person name="Berdy B."/>
            <person name="Zhao S."/>
            <person name="Lieberman T.D."/>
            <person name="Swanson P.K."/>
            <person name="Smith M."/>
            <person name="Roesemann S."/>
            <person name="Alexander J.E."/>
            <person name="Rich S.A."/>
            <person name="Livny J."/>
            <person name="Vlamakis H."/>
            <person name="Clish C."/>
            <person name="Bullock K."/>
            <person name="Deik A."/>
            <person name="Scott J."/>
            <person name="Pierce K.A."/>
            <person name="Xavier R.J."/>
            <person name="Alm E.J."/>
        </authorList>
    </citation>
    <scope>NUCLEOTIDE SEQUENCE [LARGE SCALE GENOMIC DNA]</scope>
    <source>
        <strain evidence="11 12">BIOML-A5</strain>
    </source>
</reference>
<accession>A0A7X2SNP7</accession>
<evidence type="ECO:0000256" key="2">
    <source>
        <dbReference type="ARBA" id="ARBA00005684"/>
    </source>
</evidence>
<keyword evidence="5 10" id="KW-0328">Glycosyltransferase</keyword>
<dbReference type="Pfam" id="PF02446">
    <property type="entry name" value="Glyco_hydro_77"/>
    <property type="match status" value="1"/>
</dbReference>
<name>A0A7X2SNP7_9FIRM</name>
<comment type="catalytic activity">
    <reaction evidence="1 10">
        <text>Transfers a segment of a (1-&gt;4)-alpha-D-glucan to a new position in an acceptor, which may be glucose or a (1-&gt;4)-alpha-D-glucan.</text>
        <dbReference type="EC" id="2.4.1.25"/>
    </reaction>
</comment>
<dbReference type="EMBL" id="WKQV01000002">
    <property type="protein sequence ID" value="MSD26108.1"/>
    <property type="molecule type" value="Genomic_DNA"/>
</dbReference>
<dbReference type="NCBIfam" id="TIGR00217">
    <property type="entry name" value="malQ"/>
    <property type="match status" value="1"/>
</dbReference>
<evidence type="ECO:0000256" key="3">
    <source>
        <dbReference type="ARBA" id="ARBA00012560"/>
    </source>
</evidence>
<evidence type="ECO:0000313" key="11">
    <source>
        <dbReference type="EMBL" id="MSD26108.1"/>
    </source>
</evidence>